<sequence length="33" mass="3222">MGNASRAAITGDRRTAGLPSGVIAELAAQVGPL</sequence>
<name>D6A3Z2_STRV1</name>
<protein>
    <submittedName>
        <fullName evidence="1">Predicted protein</fullName>
    </submittedName>
</protein>
<organism evidence="1 2">
    <name type="scientific">Streptomyces viridosporus (strain ATCC 14672 / DSM 40746 / JCM 4963 / KCTC 9882 / NRRL B-12104 / FH 1290)</name>
    <name type="common">Streptomyces ghanaensis</name>
    <dbReference type="NCBI Taxonomy" id="566461"/>
    <lineage>
        <taxon>Bacteria</taxon>
        <taxon>Bacillati</taxon>
        <taxon>Actinomycetota</taxon>
        <taxon>Actinomycetes</taxon>
        <taxon>Kitasatosporales</taxon>
        <taxon>Streptomycetaceae</taxon>
        <taxon>Streptomyces</taxon>
    </lineage>
</organism>
<accession>D6A3Z2</accession>
<dbReference type="Proteomes" id="UP000003824">
    <property type="component" value="Unassembled WGS sequence"/>
</dbReference>
<evidence type="ECO:0000313" key="1">
    <source>
        <dbReference type="EMBL" id="EFE71546.2"/>
    </source>
</evidence>
<reference evidence="2" key="1">
    <citation type="submission" date="2008-12" db="EMBL/GenBank/DDBJ databases">
        <title>Annotation of Streptomyces ghanaensis ATCC 14672.</title>
        <authorList>
            <consortium name="The Broad Institute Genome Sequencing Platform"/>
            <consortium name="Broad Institute Microbial Sequencing Center"/>
            <person name="Fischbach M."/>
            <person name="Ward D."/>
            <person name="Young S."/>
            <person name="Kodira C.D."/>
            <person name="Zeng Q."/>
            <person name="Koehrsen M."/>
            <person name="Godfrey P."/>
            <person name="Alvarado L."/>
            <person name="Berlin A.M."/>
            <person name="Borenstein D."/>
            <person name="Chen Z."/>
            <person name="Engels R."/>
            <person name="Freedman E."/>
            <person name="Gellesch M."/>
            <person name="Goldberg J."/>
            <person name="Griggs A."/>
            <person name="Gujja S."/>
            <person name="Heiman D.I."/>
            <person name="Hepburn T.A."/>
            <person name="Howarth C."/>
            <person name="Jen D."/>
            <person name="Larson L."/>
            <person name="Lewis B."/>
            <person name="Mehta T."/>
            <person name="Park D."/>
            <person name="Pearson M."/>
            <person name="Roberts A."/>
            <person name="Saif S."/>
            <person name="Shea T.D."/>
            <person name="Shenoy N."/>
            <person name="Sisk P."/>
            <person name="Stolte C."/>
            <person name="Sykes S.N."/>
            <person name="Walk T."/>
            <person name="White J."/>
            <person name="Yandava C."/>
            <person name="Straight P."/>
            <person name="Clardy J."/>
            <person name="Hung D."/>
            <person name="Kolter R."/>
            <person name="Mekalanos J."/>
            <person name="Walker S."/>
            <person name="Walsh C.T."/>
            <person name="Wieland B.L.C."/>
            <person name="Ilzarbe M."/>
            <person name="Galagan J."/>
            <person name="Nusbaum C."/>
            <person name="Birren B."/>
        </authorList>
    </citation>
    <scope>NUCLEOTIDE SEQUENCE [LARGE SCALE GENOMIC DNA]</scope>
    <source>
        <strain evidence="2">ATCC 14672 / DSM 40746 / JCM 4963 / KCTC 9882 / NRRL B-12104 / FH 1290</strain>
    </source>
</reference>
<dbReference type="EMBL" id="DS999641">
    <property type="protein sequence ID" value="EFE71546.2"/>
    <property type="molecule type" value="Genomic_DNA"/>
</dbReference>
<evidence type="ECO:0000313" key="2">
    <source>
        <dbReference type="Proteomes" id="UP000003824"/>
    </source>
</evidence>
<proteinExistence type="predicted"/>
<dbReference type="AlphaFoldDB" id="D6A3Z2"/>
<gene>
    <name evidence="1" type="ORF">SSFG_06784</name>
</gene>